<accession>A0A8S5PLI7</accession>
<protein>
    <submittedName>
        <fullName evidence="1">Uncharacterized protein</fullName>
    </submittedName>
</protein>
<reference evidence="1" key="1">
    <citation type="journal article" date="2021" name="Proc. Natl. Acad. Sci. U.S.A.">
        <title>A Catalog of Tens of Thousands of Viruses from Human Metagenomes Reveals Hidden Associations with Chronic Diseases.</title>
        <authorList>
            <person name="Tisza M.J."/>
            <person name="Buck C.B."/>
        </authorList>
    </citation>
    <scope>NUCLEOTIDE SEQUENCE</scope>
    <source>
        <strain evidence="1">Ct7xv9</strain>
    </source>
</reference>
<evidence type="ECO:0000313" key="1">
    <source>
        <dbReference type="EMBL" id="DAE07934.1"/>
    </source>
</evidence>
<sequence>MLIKYICLTTYSVQGEKNVGTIKQNHAGKKFERASII</sequence>
<dbReference type="EMBL" id="BK015459">
    <property type="protein sequence ID" value="DAE07934.1"/>
    <property type="molecule type" value="Genomic_DNA"/>
</dbReference>
<proteinExistence type="predicted"/>
<organism evidence="1">
    <name type="scientific">Siphoviridae sp. ct7xv9</name>
    <dbReference type="NCBI Taxonomy" id="2825355"/>
    <lineage>
        <taxon>Viruses</taxon>
        <taxon>Duplodnaviria</taxon>
        <taxon>Heunggongvirae</taxon>
        <taxon>Uroviricota</taxon>
        <taxon>Caudoviricetes</taxon>
    </lineage>
</organism>
<name>A0A8S5PLI7_9CAUD</name>